<evidence type="ECO:0000313" key="3">
    <source>
        <dbReference type="Proteomes" id="UP001500503"/>
    </source>
</evidence>
<dbReference type="EMBL" id="BAABHF010000021">
    <property type="protein sequence ID" value="GAA4495989.1"/>
    <property type="molecule type" value="Genomic_DNA"/>
</dbReference>
<gene>
    <name evidence="2" type="ORF">GCM10023191_037340</name>
</gene>
<dbReference type="RefSeq" id="WP_345465230.1">
    <property type="nucleotide sequence ID" value="NZ_BAABHF010000021.1"/>
</dbReference>
<reference evidence="3" key="1">
    <citation type="journal article" date="2019" name="Int. J. Syst. Evol. Microbiol.">
        <title>The Global Catalogue of Microorganisms (GCM) 10K type strain sequencing project: providing services to taxonomists for standard genome sequencing and annotation.</title>
        <authorList>
            <consortium name="The Broad Institute Genomics Platform"/>
            <consortium name="The Broad Institute Genome Sequencing Center for Infectious Disease"/>
            <person name="Wu L."/>
            <person name="Ma J."/>
        </authorList>
    </citation>
    <scope>NUCLEOTIDE SEQUENCE [LARGE SCALE GENOMIC DNA]</scope>
    <source>
        <strain evidence="3">JCM 17933</strain>
    </source>
</reference>
<comment type="caution">
    <text evidence="2">The sequence shown here is derived from an EMBL/GenBank/DDBJ whole genome shotgun (WGS) entry which is preliminary data.</text>
</comment>
<feature type="region of interest" description="Disordered" evidence="1">
    <location>
        <begin position="1"/>
        <end position="41"/>
    </location>
</feature>
<protein>
    <submittedName>
        <fullName evidence="2">Uncharacterized protein</fullName>
    </submittedName>
</protein>
<evidence type="ECO:0000256" key="1">
    <source>
        <dbReference type="SAM" id="MobiDB-lite"/>
    </source>
</evidence>
<dbReference type="Proteomes" id="UP001500503">
    <property type="component" value="Unassembled WGS sequence"/>
</dbReference>
<evidence type="ECO:0000313" key="2">
    <source>
        <dbReference type="EMBL" id="GAA4495989.1"/>
    </source>
</evidence>
<accession>A0ABP8Q2D6</accession>
<sequence length="69" mass="7150">MAYPGHGYAHGNQALPSADPGREGVTGTYVTGKGGRAPWRKSVPDADARAAVWALCEKLSGLTVNRAAI</sequence>
<proteinExistence type="predicted"/>
<keyword evidence="3" id="KW-1185">Reference proteome</keyword>
<name>A0ABP8Q2D6_9ACTN</name>
<organism evidence="2 3">
    <name type="scientific">Actinoallomurus oryzae</name>
    <dbReference type="NCBI Taxonomy" id="502180"/>
    <lineage>
        <taxon>Bacteria</taxon>
        <taxon>Bacillati</taxon>
        <taxon>Actinomycetota</taxon>
        <taxon>Actinomycetes</taxon>
        <taxon>Streptosporangiales</taxon>
        <taxon>Thermomonosporaceae</taxon>
        <taxon>Actinoallomurus</taxon>
    </lineage>
</organism>